<evidence type="ECO:0000313" key="1">
    <source>
        <dbReference type="EMBL" id="VDK47859.1"/>
    </source>
</evidence>
<reference evidence="3" key="1">
    <citation type="submission" date="2016-06" db="UniProtKB">
        <authorList>
            <consortium name="WormBaseParasite"/>
        </authorList>
    </citation>
    <scope>IDENTIFICATION</scope>
</reference>
<protein>
    <submittedName>
        <fullName evidence="1 3">Uncharacterized protein</fullName>
    </submittedName>
</protein>
<name>A0A183D838_9BILA</name>
<accession>A0A183D838</accession>
<proteinExistence type="predicted"/>
<organism evidence="3">
    <name type="scientific">Gongylonema pulchrum</name>
    <dbReference type="NCBI Taxonomy" id="637853"/>
    <lineage>
        <taxon>Eukaryota</taxon>
        <taxon>Metazoa</taxon>
        <taxon>Ecdysozoa</taxon>
        <taxon>Nematoda</taxon>
        <taxon>Chromadorea</taxon>
        <taxon>Rhabditida</taxon>
        <taxon>Spirurina</taxon>
        <taxon>Spiruromorpha</taxon>
        <taxon>Spiruroidea</taxon>
        <taxon>Gongylonematidae</taxon>
        <taxon>Gongylonema</taxon>
    </lineage>
</organism>
<dbReference type="Proteomes" id="UP000271098">
    <property type="component" value="Unassembled WGS sequence"/>
</dbReference>
<gene>
    <name evidence="1" type="ORF">GPUH_LOCUS4879</name>
</gene>
<dbReference type="EMBL" id="UYRT01009666">
    <property type="protein sequence ID" value="VDK47859.1"/>
    <property type="molecule type" value="Genomic_DNA"/>
</dbReference>
<evidence type="ECO:0000313" key="3">
    <source>
        <dbReference type="WBParaSite" id="GPUH_0000488601-mRNA-1"/>
    </source>
</evidence>
<evidence type="ECO:0000313" key="2">
    <source>
        <dbReference type="Proteomes" id="UP000271098"/>
    </source>
</evidence>
<dbReference type="AlphaFoldDB" id="A0A183D838"/>
<sequence>MTEIVALNRLLQNTKFSSSILHNRFFPDNNNSSFTDSNNVATVTVLENTQTGPSNVVAFGAIHLYTSNQVITA</sequence>
<reference evidence="1 2" key="2">
    <citation type="submission" date="2018-11" db="EMBL/GenBank/DDBJ databases">
        <authorList>
            <consortium name="Pathogen Informatics"/>
        </authorList>
    </citation>
    <scope>NUCLEOTIDE SEQUENCE [LARGE SCALE GENOMIC DNA]</scope>
</reference>
<dbReference type="WBParaSite" id="GPUH_0000488601-mRNA-1">
    <property type="protein sequence ID" value="GPUH_0000488601-mRNA-1"/>
    <property type="gene ID" value="GPUH_0000488601"/>
</dbReference>
<keyword evidence="2" id="KW-1185">Reference proteome</keyword>